<dbReference type="InterPro" id="IPR040234">
    <property type="entry name" value="QC/QCL"/>
</dbReference>
<dbReference type="PANTHER" id="PTHR12283">
    <property type="entry name" value="GLUTAMINYL-PEPTIDE CYCLOTRANSFERASE"/>
    <property type="match status" value="1"/>
</dbReference>
<organism evidence="6 7">
    <name type="scientific">Powellomyces hirtus</name>
    <dbReference type="NCBI Taxonomy" id="109895"/>
    <lineage>
        <taxon>Eukaryota</taxon>
        <taxon>Fungi</taxon>
        <taxon>Fungi incertae sedis</taxon>
        <taxon>Chytridiomycota</taxon>
        <taxon>Chytridiomycota incertae sedis</taxon>
        <taxon>Chytridiomycetes</taxon>
        <taxon>Spizellomycetales</taxon>
        <taxon>Powellomycetaceae</taxon>
        <taxon>Powellomyces</taxon>
    </lineage>
</organism>
<evidence type="ECO:0000259" key="5">
    <source>
        <dbReference type="Pfam" id="PF04389"/>
    </source>
</evidence>
<keyword evidence="3" id="KW-0862">Zinc</keyword>
<dbReference type="Proteomes" id="UP000318582">
    <property type="component" value="Unassembled WGS sequence"/>
</dbReference>
<dbReference type="SUPFAM" id="SSF53187">
    <property type="entry name" value="Zn-dependent exopeptidases"/>
    <property type="match status" value="1"/>
</dbReference>
<dbReference type="EMBL" id="QEAQ01000093">
    <property type="protein sequence ID" value="TPX55856.1"/>
    <property type="molecule type" value="Genomic_DNA"/>
</dbReference>
<evidence type="ECO:0000313" key="6">
    <source>
        <dbReference type="EMBL" id="TPX55856.1"/>
    </source>
</evidence>
<dbReference type="GO" id="GO:0016603">
    <property type="term" value="F:glutaminyl-peptide cyclotransferase activity"/>
    <property type="evidence" value="ECO:0007669"/>
    <property type="project" value="TreeGrafter"/>
</dbReference>
<dbReference type="GO" id="GO:0008270">
    <property type="term" value="F:zinc ion binding"/>
    <property type="evidence" value="ECO:0007669"/>
    <property type="project" value="TreeGrafter"/>
</dbReference>
<sequence length="384" mass="42094">MGSRIRGFVRRPLPATNALFLLVVLLSLLVLLADFSRASARLVHRSCCSPTQLSTLASLSAKQNLTVTGSTLSPFMVPRVSGTANNTLVQQHIISTFTALDWHVDQDPFEDNTPIGRIKFNNIIVTKNINAARKLVLAAHFDSKYFKDQEFIGATDSAVPCAILVDIATTLNPYLDTYLDPSLTIQMIFFDGEEAFKTWTLTDSLYGSRHLAEKWAATYVSGYRPSSSGIGNLSGSSSHSILSTIDVLVLLDLLGSRASPGGKPAQIYNTHPETAHHWQSLVEIQQSLAKSSVVSAGLVGQMTETGDNGYLMASSGWQSNHAIDDDHRPFQQRGVPIVHIIPQQFPTVWHTVDDNADAIDPEIVHDFALIFRVFVAQYLGLNVF</sequence>
<keyword evidence="4" id="KW-0732">Signal</keyword>
<reference evidence="6 7" key="1">
    <citation type="journal article" date="2019" name="Sci. Rep.">
        <title>Comparative genomics of chytrid fungi reveal insights into the obligate biotrophic and pathogenic lifestyle of Synchytrium endobioticum.</title>
        <authorList>
            <person name="van de Vossenberg B.T.L.H."/>
            <person name="Warris S."/>
            <person name="Nguyen H.D.T."/>
            <person name="van Gent-Pelzer M.P.E."/>
            <person name="Joly D.L."/>
            <person name="van de Geest H.C."/>
            <person name="Bonants P.J.M."/>
            <person name="Smith D.S."/>
            <person name="Levesque C.A."/>
            <person name="van der Lee T.A.J."/>
        </authorList>
    </citation>
    <scope>NUCLEOTIDE SEQUENCE [LARGE SCALE GENOMIC DNA]</scope>
    <source>
        <strain evidence="6 7">CBS 809.83</strain>
    </source>
</reference>
<comment type="caution">
    <text evidence="6">The sequence shown here is derived from an EMBL/GenBank/DDBJ whole genome shotgun (WGS) entry which is preliminary data.</text>
</comment>
<dbReference type="PANTHER" id="PTHR12283:SF6">
    <property type="entry name" value="GLUTAMINYL-PEPTIDE CYCLOTRANSFERASE-RELATED"/>
    <property type="match status" value="1"/>
</dbReference>
<feature type="domain" description="Peptidase M28" evidence="5">
    <location>
        <begin position="122"/>
        <end position="373"/>
    </location>
</feature>
<evidence type="ECO:0000256" key="4">
    <source>
        <dbReference type="SAM" id="SignalP"/>
    </source>
</evidence>
<accession>A0A507DWF5</accession>
<dbReference type="InterPro" id="IPR007484">
    <property type="entry name" value="Peptidase_M28"/>
</dbReference>
<evidence type="ECO:0000256" key="3">
    <source>
        <dbReference type="RuleBase" id="RU361240"/>
    </source>
</evidence>
<dbReference type="GO" id="GO:0008233">
    <property type="term" value="F:peptidase activity"/>
    <property type="evidence" value="ECO:0007669"/>
    <property type="project" value="UniProtKB-KW"/>
</dbReference>
<keyword evidence="1" id="KW-0808">Transferase</keyword>
<comment type="similarity">
    <text evidence="3">Belongs to the peptidase M28 family.</text>
</comment>
<feature type="signal peptide" evidence="4">
    <location>
        <begin position="1"/>
        <end position="40"/>
    </location>
</feature>
<proteinExistence type="inferred from homology"/>
<dbReference type="Gene3D" id="3.40.630.10">
    <property type="entry name" value="Zn peptidases"/>
    <property type="match status" value="1"/>
</dbReference>
<dbReference type="EC" id="3.4.-.-" evidence="3"/>
<keyword evidence="3" id="KW-0645">Protease</keyword>
<dbReference type="STRING" id="109895.A0A507DWF5"/>
<protein>
    <recommendedName>
        <fullName evidence="3">Peptide hydrolase</fullName>
        <ecNumber evidence="3">3.4.-.-</ecNumber>
    </recommendedName>
</protein>
<keyword evidence="3" id="KW-0378">Hydrolase</keyword>
<evidence type="ECO:0000256" key="1">
    <source>
        <dbReference type="ARBA" id="ARBA00022679"/>
    </source>
</evidence>
<feature type="chain" id="PRO_5021272805" description="Peptide hydrolase" evidence="4">
    <location>
        <begin position="41"/>
        <end position="384"/>
    </location>
</feature>
<gene>
    <name evidence="6" type="ORF">PhCBS80983_g04981</name>
</gene>
<evidence type="ECO:0000313" key="7">
    <source>
        <dbReference type="Proteomes" id="UP000318582"/>
    </source>
</evidence>
<keyword evidence="2" id="KW-0012">Acyltransferase</keyword>
<dbReference type="GO" id="GO:0006508">
    <property type="term" value="P:proteolysis"/>
    <property type="evidence" value="ECO:0007669"/>
    <property type="project" value="UniProtKB-KW"/>
</dbReference>
<keyword evidence="7" id="KW-1185">Reference proteome</keyword>
<keyword evidence="3" id="KW-0479">Metal-binding</keyword>
<evidence type="ECO:0000256" key="2">
    <source>
        <dbReference type="ARBA" id="ARBA00023315"/>
    </source>
</evidence>
<dbReference type="Pfam" id="PF04389">
    <property type="entry name" value="Peptidase_M28"/>
    <property type="match status" value="1"/>
</dbReference>
<dbReference type="AlphaFoldDB" id="A0A507DWF5"/>
<name>A0A507DWF5_9FUNG</name>